<dbReference type="EMBL" id="CP015641">
    <property type="protein sequence ID" value="ANF25392.1"/>
    <property type="molecule type" value="Genomic_DNA"/>
</dbReference>
<dbReference type="PROSITE" id="PS50125">
    <property type="entry name" value="GUANYLATE_CYCLASE_2"/>
    <property type="match status" value="1"/>
</dbReference>
<dbReference type="InterPro" id="IPR001054">
    <property type="entry name" value="A/G_cyclase"/>
</dbReference>
<dbReference type="InterPro" id="IPR007890">
    <property type="entry name" value="CHASE2"/>
</dbReference>
<keyword evidence="1" id="KW-0812">Transmembrane</keyword>
<dbReference type="Proteomes" id="UP000077787">
    <property type="component" value="Chromosome"/>
</dbReference>
<dbReference type="RefSeq" id="WP_064481315.1">
    <property type="nucleotide sequence ID" value="NZ_CP015641.1"/>
</dbReference>
<dbReference type="SUPFAM" id="SSF55073">
    <property type="entry name" value="Nucleotide cyclase"/>
    <property type="match status" value="1"/>
</dbReference>
<protein>
    <submittedName>
        <fullName evidence="3">Guanylate cyclase</fullName>
    </submittedName>
</protein>
<feature type="transmembrane region" description="Helical" evidence="1">
    <location>
        <begin position="397"/>
        <end position="417"/>
    </location>
</feature>
<keyword evidence="1" id="KW-1133">Transmembrane helix</keyword>
<dbReference type="Pfam" id="PF05226">
    <property type="entry name" value="CHASE2"/>
    <property type="match status" value="1"/>
</dbReference>
<evidence type="ECO:0000259" key="2">
    <source>
        <dbReference type="PROSITE" id="PS50125"/>
    </source>
</evidence>
<dbReference type="PANTHER" id="PTHR43081">
    <property type="entry name" value="ADENYLATE CYCLASE, TERMINAL-DIFFERENTIATION SPECIFIC-RELATED"/>
    <property type="match status" value="1"/>
</dbReference>
<dbReference type="SMART" id="SM00044">
    <property type="entry name" value="CYCc"/>
    <property type="match status" value="1"/>
</dbReference>
<feature type="domain" description="Guanylate cyclase" evidence="2">
    <location>
        <begin position="462"/>
        <end position="594"/>
    </location>
</feature>
<dbReference type="GO" id="GO:0035556">
    <property type="term" value="P:intracellular signal transduction"/>
    <property type="evidence" value="ECO:0007669"/>
    <property type="project" value="InterPro"/>
</dbReference>
<gene>
    <name evidence="3" type="ORF">PS273GM_09650</name>
</gene>
<organism evidence="3 4">
    <name type="scientific">Stutzerimonas stutzeri</name>
    <name type="common">Pseudomonas stutzeri</name>
    <dbReference type="NCBI Taxonomy" id="316"/>
    <lineage>
        <taxon>Bacteria</taxon>
        <taxon>Pseudomonadati</taxon>
        <taxon>Pseudomonadota</taxon>
        <taxon>Gammaproteobacteria</taxon>
        <taxon>Pseudomonadales</taxon>
        <taxon>Pseudomonadaceae</taxon>
        <taxon>Stutzerimonas</taxon>
    </lineage>
</organism>
<reference evidence="3 4" key="1">
    <citation type="submission" date="2016-05" db="EMBL/GenBank/DDBJ databases">
        <title>Genome sequence of Pseudomonas stutzeri 273 and identification of the exopolysaccharide biosynthesis locus.</title>
        <authorList>
            <person name="Wu S."/>
            <person name="Sun C."/>
        </authorList>
    </citation>
    <scope>NUCLEOTIDE SEQUENCE [LARGE SCALE GENOMIC DNA]</scope>
    <source>
        <strain evidence="3 4">273</strain>
    </source>
</reference>
<dbReference type="CDD" id="cd07302">
    <property type="entry name" value="CHD"/>
    <property type="match status" value="1"/>
</dbReference>
<keyword evidence="1" id="KW-0472">Membrane</keyword>
<dbReference type="InterPro" id="IPR050697">
    <property type="entry name" value="Adenylyl/Guanylyl_Cyclase_3/4"/>
</dbReference>
<dbReference type="Gene3D" id="3.30.70.1230">
    <property type="entry name" value="Nucleotide cyclase"/>
    <property type="match status" value="1"/>
</dbReference>
<dbReference type="AlphaFoldDB" id="A0A172WPJ5"/>
<dbReference type="PANTHER" id="PTHR43081:SF20">
    <property type="entry name" value="TWO-COMPONENT RESPONSE REGULATOR"/>
    <property type="match status" value="1"/>
</dbReference>
<name>A0A172WPJ5_STUST</name>
<sequence length="700" mass="77041">MILPGRVALRLLLACSGLLAACALYLTEPMLLQTLRNSLFDQYQRWQPRPEPAQTKVLVLDIDEDSLTRIGQWPWPRDLLAQLTDRLREAGAAVVVFDVLFAEPDRYSPTQLLDQLAPELAAQLHALPDHDQLFANALECQPSVLGFAATREPSQNTPVSRFAVQLRADTETPEFPAYAGTATALPLLDSAAAGSGAMTFQPDSDGVVRRVPLMIRVGDHLLPSLSAEAIRVYLKQTLYRIDTNARSAVEQLHIGRISLPTNRHGEFWVHYRSDMSAQSLPAWLLFEERSDARLQDAIVLVGSSAQGLQDLRFSPLGGMMPGVEVHAQAVEQALFGTPLQRPYWASPLEALTLLLAALLLCGVTLSTGALTGALVSGGLLLALNLIAWWAFSRHGLLFDAISPSIGLAITYLGASVARHRASERQQRWVRAAFSRYISPNLVEHLVRNPAQLRLGGERRPCSFVFTDLTDSTALMEAQSPEQLVSMFNQYLEGIIQIAFRHEGTLERIMGDGLAILFSAPLIQNDHQNRALACALEIRQFTRQHASTQRAAGVAFGRTRIGVHSGEVVVGNFGGSTLFDYRALGDAVNVAARLEGLNRYLGTELCVSETIRKANPHSPMRPVGNVLLKGKEQSIRLYEPCETEADDPYEAAYRLMSDGDEGALASFEQLHAQRPGDELVRFQLTRLRSGQRGEHIVMTDK</sequence>
<dbReference type="GO" id="GO:0004016">
    <property type="term" value="F:adenylate cyclase activity"/>
    <property type="evidence" value="ECO:0007669"/>
    <property type="project" value="UniProtKB-ARBA"/>
</dbReference>
<feature type="transmembrane region" description="Helical" evidence="1">
    <location>
        <begin position="343"/>
        <end position="365"/>
    </location>
</feature>
<dbReference type="InterPro" id="IPR029787">
    <property type="entry name" value="Nucleotide_cyclase"/>
</dbReference>
<accession>A0A172WPJ5</accession>
<evidence type="ECO:0000313" key="4">
    <source>
        <dbReference type="Proteomes" id="UP000077787"/>
    </source>
</evidence>
<evidence type="ECO:0000313" key="3">
    <source>
        <dbReference type="EMBL" id="ANF25392.1"/>
    </source>
</evidence>
<dbReference type="GO" id="GO:0006171">
    <property type="term" value="P:cAMP biosynthetic process"/>
    <property type="evidence" value="ECO:0007669"/>
    <property type="project" value="TreeGrafter"/>
</dbReference>
<evidence type="ECO:0000256" key="1">
    <source>
        <dbReference type="SAM" id="Phobius"/>
    </source>
</evidence>
<dbReference type="PROSITE" id="PS51257">
    <property type="entry name" value="PROKAR_LIPOPROTEIN"/>
    <property type="match status" value="1"/>
</dbReference>
<dbReference type="SMART" id="SM01080">
    <property type="entry name" value="CHASE2"/>
    <property type="match status" value="1"/>
</dbReference>
<feature type="transmembrane region" description="Helical" evidence="1">
    <location>
        <begin position="372"/>
        <end position="391"/>
    </location>
</feature>
<dbReference type="Pfam" id="PF00211">
    <property type="entry name" value="Guanylate_cyc"/>
    <property type="match status" value="1"/>
</dbReference>
<dbReference type="OrthoDB" id="9806704at2"/>
<proteinExistence type="predicted"/>